<dbReference type="InterPro" id="IPR007159">
    <property type="entry name" value="SpoVT-AbrB_dom"/>
</dbReference>
<keyword evidence="3" id="KW-0614">Plasmid</keyword>
<protein>
    <submittedName>
        <fullName evidence="3">AbrB/MazE/SpoVT family DNA-binding domain-containing protein</fullName>
    </submittedName>
</protein>
<geneLocation type="plasmid" evidence="3 4">
    <name>unnamed1</name>
</geneLocation>
<keyword evidence="1 3" id="KW-0238">DNA-binding</keyword>
<reference evidence="3 4" key="1">
    <citation type="submission" date="2022-11" db="EMBL/GenBank/DDBJ databases">
        <title>Host association and intracellularity evolved multiple times independently in the Rickettsiales.</title>
        <authorList>
            <person name="Castelli M."/>
            <person name="Nardi T."/>
            <person name="Gammuto L."/>
            <person name="Bellinzona G."/>
            <person name="Sabaneyeva E."/>
            <person name="Potekhin A."/>
            <person name="Serra V."/>
            <person name="Petroni G."/>
            <person name="Sassera D."/>
        </authorList>
    </citation>
    <scope>NUCLEOTIDE SEQUENCE [LARGE SCALE GENOMIC DNA]</scope>
    <source>
        <strain evidence="3 4">NDG2</strain>
        <plasmid evidence="3 4">unnamed1</plasmid>
    </source>
</reference>
<dbReference type="Gene3D" id="2.10.260.10">
    <property type="match status" value="1"/>
</dbReference>
<feature type="domain" description="SpoVT-AbrB" evidence="2">
    <location>
        <begin position="3"/>
        <end position="48"/>
    </location>
</feature>
<dbReference type="PROSITE" id="PS51740">
    <property type="entry name" value="SPOVT_ABRB"/>
    <property type="match status" value="1"/>
</dbReference>
<evidence type="ECO:0000259" key="2">
    <source>
        <dbReference type="PROSITE" id="PS51740"/>
    </source>
</evidence>
<dbReference type="InterPro" id="IPR037914">
    <property type="entry name" value="SpoVT-AbrB_sf"/>
</dbReference>
<evidence type="ECO:0000313" key="3">
    <source>
        <dbReference type="EMBL" id="WPX97431.1"/>
    </source>
</evidence>
<accession>A0ABZ0UMQ6</accession>
<evidence type="ECO:0000313" key="4">
    <source>
        <dbReference type="Proteomes" id="UP001327219"/>
    </source>
</evidence>
<sequence>MQEYRAIFGENGRLIIPAPLRNKMKLNPGEEILLRYDNNSINILTMKQAVKEAQNIVMQYNKEHISLTDSLSKSRHEDEKDE</sequence>
<keyword evidence="4" id="KW-1185">Reference proteome</keyword>
<dbReference type="EMBL" id="CP110821">
    <property type="protein sequence ID" value="WPX97431.1"/>
    <property type="molecule type" value="Genomic_DNA"/>
</dbReference>
<dbReference type="SMART" id="SM00966">
    <property type="entry name" value="SpoVT_AbrB"/>
    <property type="match status" value="1"/>
</dbReference>
<gene>
    <name evidence="3" type="ORF">Bandiella_01585</name>
</gene>
<dbReference type="SUPFAM" id="SSF89447">
    <property type="entry name" value="AbrB/MazE/MraZ-like"/>
    <property type="match status" value="1"/>
</dbReference>
<dbReference type="RefSeq" id="WP_323733432.1">
    <property type="nucleotide sequence ID" value="NZ_CP110821.1"/>
</dbReference>
<dbReference type="Proteomes" id="UP001327219">
    <property type="component" value="Plasmid unnamed1"/>
</dbReference>
<organism evidence="3 4">
    <name type="scientific">Candidatus Bandiella euplotis</name>
    <dbReference type="NCBI Taxonomy" id="1664265"/>
    <lineage>
        <taxon>Bacteria</taxon>
        <taxon>Pseudomonadati</taxon>
        <taxon>Pseudomonadota</taxon>
        <taxon>Alphaproteobacteria</taxon>
        <taxon>Rickettsiales</taxon>
        <taxon>Candidatus Midichloriaceae</taxon>
        <taxon>Candidatus Bandiella</taxon>
    </lineage>
</organism>
<proteinExistence type="predicted"/>
<name>A0ABZ0UMQ6_9RICK</name>
<evidence type="ECO:0000256" key="1">
    <source>
        <dbReference type="PROSITE-ProRule" id="PRU01076"/>
    </source>
</evidence>
<dbReference type="GO" id="GO:0003677">
    <property type="term" value="F:DNA binding"/>
    <property type="evidence" value="ECO:0007669"/>
    <property type="project" value="UniProtKB-KW"/>
</dbReference>